<protein>
    <submittedName>
        <fullName evidence="2">Uncharacterized protein</fullName>
    </submittedName>
</protein>
<proteinExistence type="predicted"/>
<reference evidence="2" key="1">
    <citation type="submission" date="2014-11" db="EMBL/GenBank/DDBJ databases">
        <authorList>
            <person name="Amaro Gonzalez C."/>
        </authorList>
    </citation>
    <scope>NUCLEOTIDE SEQUENCE</scope>
</reference>
<sequence>MQILADHVIKVLGIISIVTLANFIHASEM</sequence>
<feature type="transmembrane region" description="Helical" evidence="1">
    <location>
        <begin position="7"/>
        <end position="26"/>
    </location>
</feature>
<dbReference type="AlphaFoldDB" id="A0A0E9RY52"/>
<evidence type="ECO:0000256" key="1">
    <source>
        <dbReference type="SAM" id="Phobius"/>
    </source>
</evidence>
<evidence type="ECO:0000313" key="2">
    <source>
        <dbReference type="EMBL" id="JAH33782.1"/>
    </source>
</evidence>
<keyword evidence="1" id="KW-0472">Membrane</keyword>
<name>A0A0E9RY52_ANGAN</name>
<reference evidence="2" key="2">
    <citation type="journal article" date="2015" name="Fish Shellfish Immunol.">
        <title>Early steps in the European eel (Anguilla anguilla)-Vibrio vulnificus interaction in the gills: Role of the RtxA13 toxin.</title>
        <authorList>
            <person name="Callol A."/>
            <person name="Pajuelo D."/>
            <person name="Ebbesson L."/>
            <person name="Teles M."/>
            <person name="MacKenzie S."/>
            <person name="Amaro C."/>
        </authorList>
    </citation>
    <scope>NUCLEOTIDE SEQUENCE</scope>
</reference>
<organism evidence="2">
    <name type="scientific">Anguilla anguilla</name>
    <name type="common">European freshwater eel</name>
    <name type="synonym">Muraena anguilla</name>
    <dbReference type="NCBI Taxonomy" id="7936"/>
    <lineage>
        <taxon>Eukaryota</taxon>
        <taxon>Metazoa</taxon>
        <taxon>Chordata</taxon>
        <taxon>Craniata</taxon>
        <taxon>Vertebrata</taxon>
        <taxon>Euteleostomi</taxon>
        <taxon>Actinopterygii</taxon>
        <taxon>Neopterygii</taxon>
        <taxon>Teleostei</taxon>
        <taxon>Anguilliformes</taxon>
        <taxon>Anguillidae</taxon>
        <taxon>Anguilla</taxon>
    </lineage>
</organism>
<keyword evidence="1" id="KW-1133">Transmembrane helix</keyword>
<keyword evidence="1" id="KW-0812">Transmembrane</keyword>
<accession>A0A0E9RY52</accession>
<dbReference type="EMBL" id="GBXM01074795">
    <property type="protein sequence ID" value="JAH33782.1"/>
    <property type="molecule type" value="Transcribed_RNA"/>
</dbReference>